<gene>
    <name evidence="1" type="ORF">QWJ38_03725</name>
</gene>
<dbReference type="Gene3D" id="3.10.450.50">
    <property type="match status" value="2"/>
</dbReference>
<dbReference type="PANTHER" id="PTHR38436">
    <property type="entry name" value="POLYKETIDE CYCLASE SNOAL-LIKE DOMAIN"/>
    <property type="match status" value="1"/>
</dbReference>
<organism evidence="1 2">
    <name type="scientific">Roseateles violae</name>
    <dbReference type="NCBI Taxonomy" id="3058042"/>
    <lineage>
        <taxon>Bacteria</taxon>
        <taxon>Pseudomonadati</taxon>
        <taxon>Pseudomonadota</taxon>
        <taxon>Betaproteobacteria</taxon>
        <taxon>Burkholderiales</taxon>
        <taxon>Sphaerotilaceae</taxon>
        <taxon>Roseateles</taxon>
    </lineage>
</organism>
<comment type="caution">
    <text evidence="1">The sequence shown here is derived from an EMBL/GenBank/DDBJ whole genome shotgun (WGS) entry which is preliminary data.</text>
</comment>
<accession>A0ABT8DLT7</accession>
<dbReference type="InterPro" id="IPR032710">
    <property type="entry name" value="NTF2-like_dom_sf"/>
</dbReference>
<sequence>MNTTDLAANKRRLAAFLNELSEANGAGIESVLDAHCAPDTVWRVFHPFNDLKGNAEAADKLWAPLREAFPDWEARMAFFLGGEYEGRECVSSWGVLMGNLTKPWLSIPATHGLCALRLGLNVVFREGRIVKVYVLLDIPDLMRQAGVYPFRRMPGSAEAWAFPPCDSGATAESVDHELGAITLTHVREMQTGLAKGDDLKNLAGTRSKHSPHWHKNMMWYGPAGIGSSRGQKGFLDFHGALFIQAFPDREGIVRDHNGPEDGPGHYIRVGDGHYAVTAGWPSLYGTHLGGQWLGMAPSGKRVEMRVADWYRTDRDGKIIDNWVMIDVLHILHQAGLDVLDDLRYIADPSLNRWPG</sequence>
<evidence type="ECO:0000313" key="2">
    <source>
        <dbReference type="Proteomes" id="UP001228044"/>
    </source>
</evidence>
<name>A0ABT8DLT7_9BURK</name>
<dbReference type="Proteomes" id="UP001228044">
    <property type="component" value="Unassembled WGS sequence"/>
</dbReference>
<proteinExistence type="predicted"/>
<protein>
    <submittedName>
        <fullName evidence="1">Ester cyclase</fullName>
    </submittedName>
</protein>
<dbReference type="SUPFAM" id="SSF54427">
    <property type="entry name" value="NTF2-like"/>
    <property type="match status" value="2"/>
</dbReference>
<dbReference type="PANTHER" id="PTHR38436:SF1">
    <property type="entry name" value="ESTER CYCLASE"/>
    <property type="match status" value="1"/>
</dbReference>
<reference evidence="1 2" key="1">
    <citation type="submission" date="2023-06" db="EMBL/GenBank/DDBJ databases">
        <title>Pelomonas sp. PFR6 16S ribosomal RNA gene Genome sequencing and assembly.</title>
        <authorList>
            <person name="Woo H."/>
        </authorList>
    </citation>
    <scope>NUCLEOTIDE SEQUENCE [LARGE SCALE GENOMIC DNA]</scope>
    <source>
        <strain evidence="1 2">PFR6</strain>
    </source>
</reference>
<keyword evidence="2" id="KW-1185">Reference proteome</keyword>
<dbReference type="Pfam" id="PF07366">
    <property type="entry name" value="SnoaL"/>
    <property type="match status" value="1"/>
</dbReference>
<evidence type="ECO:0000313" key="1">
    <source>
        <dbReference type="EMBL" id="MDN3919385.1"/>
    </source>
</evidence>
<dbReference type="EMBL" id="JAUHHC010000001">
    <property type="protein sequence ID" value="MDN3919385.1"/>
    <property type="molecule type" value="Genomic_DNA"/>
</dbReference>
<dbReference type="RefSeq" id="WP_290357689.1">
    <property type="nucleotide sequence ID" value="NZ_JAUHHC010000001.1"/>
</dbReference>
<dbReference type="InterPro" id="IPR009959">
    <property type="entry name" value="Cyclase_SnoaL-like"/>
</dbReference>